<dbReference type="EMBL" id="LHQL01000007">
    <property type="protein sequence ID" value="OOQ52662.1"/>
    <property type="molecule type" value="Genomic_DNA"/>
</dbReference>
<protein>
    <submittedName>
        <fullName evidence="3">MBL fold metallo-hydrolase</fullName>
    </submittedName>
</protein>
<accession>A0AAE6Y5P9</accession>
<dbReference type="SUPFAM" id="SSF56281">
    <property type="entry name" value="Metallo-hydrolase/oxidoreductase"/>
    <property type="match status" value="1"/>
</dbReference>
<reference evidence="2 4" key="1">
    <citation type="submission" date="2015-07" db="EMBL/GenBank/DDBJ databases">
        <title>Draft Genome Sequence of Streptomyces antibioticus, IMRU 3720 reveals insights in the evolution of actinomycin biosynthetic gene clusters in Streptomyces.</title>
        <authorList>
            <person name="Crnovcic I."/>
            <person name="Ruckert C."/>
            <person name="Kalinowksi J."/>
            <person name="Keller U."/>
        </authorList>
    </citation>
    <scope>NUCLEOTIDE SEQUENCE [LARGE SCALE GENOMIC DNA]</scope>
    <source>
        <strain evidence="2 4">DSM 41481</strain>
    </source>
</reference>
<dbReference type="CDD" id="cd07716">
    <property type="entry name" value="RNaseZ_short-form-like_MBL-fold"/>
    <property type="match status" value="1"/>
</dbReference>
<proteinExistence type="predicted"/>
<gene>
    <name evidence="2" type="ORF">AFM16_09800</name>
    <name evidence="3" type="ORF">HCX60_09940</name>
</gene>
<dbReference type="RefSeq" id="WP_030791157.1">
    <property type="nucleotide sequence ID" value="NZ_CM007717.1"/>
</dbReference>
<reference evidence="3 5" key="2">
    <citation type="submission" date="2020-03" db="EMBL/GenBank/DDBJ databases">
        <title>Is there a link between lipid content and antibiotic production in Streptomyces?</title>
        <authorList>
            <person name="David M."/>
            <person name="Lejeune C."/>
            <person name="Abreu S."/>
            <person name="Thibessard A."/>
            <person name="Leblond P."/>
            <person name="Chaminade P."/>
            <person name="Virolle M.-J."/>
        </authorList>
    </citation>
    <scope>NUCLEOTIDE SEQUENCE [LARGE SCALE GENOMIC DNA]</scope>
    <source>
        <strain evidence="3 5">DSM 41481</strain>
    </source>
</reference>
<evidence type="ECO:0000313" key="2">
    <source>
        <dbReference type="EMBL" id="OOQ52662.1"/>
    </source>
</evidence>
<dbReference type="Proteomes" id="UP000190306">
    <property type="component" value="Chromosome"/>
</dbReference>
<dbReference type="EMBL" id="CP050692">
    <property type="protein sequence ID" value="QIT43818.1"/>
    <property type="molecule type" value="Genomic_DNA"/>
</dbReference>
<dbReference type="GO" id="GO:0042781">
    <property type="term" value="F:3'-tRNA processing endoribonuclease activity"/>
    <property type="evidence" value="ECO:0007669"/>
    <property type="project" value="TreeGrafter"/>
</dbReference>
<sequence length="253" mass="26969">MPLSLTILGTASPHPGPGRPCSGYLLRGAGAEIWVDAGPGTFAELQRHTDPERLTAIWISHLHADHSADLLSAAYAFAYGGLVPPVPVPVYAPLDCARRLAGFFGRPDVRFLSGVFDFRALYDGHTVRHWNIRLTSRAVAHDTEAYALRAECQGSVLAYSGDSGPCEALTELASGADLFLCEADIDRHRGSEGSPQVHLTPEDAGDAARKAGVRELYITHVGPTLTRQTATARAAAAFGGPTRTAREGETIPF</sequence>
<evidence type="ECO:0000313" key="5">
    <source>
        <dbReference type="Proteomes" id="UP000502504"/>
    </source>
</evidence>
<evidence type="ECO:0000313" key="4">
    <source>
        <dbReference type="Proteomes" id="UP000190306"/>
    </source>
</evidence>
<evidence type="ECO:0000259" key="1">
    <source>
        <dbReference type="Pfam" id="PF12706"/>
    </source>
</evidence>
<organism evidence="3 5">
    <name type="scientific">Streptomyces antibioticus</name>
    <dbReference type="NCBI Taxonomy" id="1890"/>
    <lineage>
        <taxon>Bacteria</taxon>
        <taxon>Bacillati</taxon>
        <taxon>Actinomycetota</taxon>
        <taxon>Actinomycetes</taxon>
        <taxon>Kitasatosporales</taxon>
        <taxon>Streptomycetaceae</taxon>
        <taxon>Streptomyces</taxon>
    </lineage>
</organism>
<dbReference type="InterPro" id="IPR036866">
    <property type="entry name" value="RibonucZ/Hydroxyglut_hydro"/>
</dbReference>
<dbReference type="InterPro" id="IPR001279">
    <property type="entry name" value="Metallo-B-lactamas"/>
</dbReference>
<keyword evidence="4" id="KW-1185">Reference proteome</keyword>
<dbReference type="Gene3D" id="3.60.15.10">
    <property type="entry name" value="Ribonuclease Z/Hydroxyacylglutathione hydrolase-like"/>
    <property type="match status" value="1"/>
</dbReference>
<dbReference type="Pfam" id="PF12706">
    <property type="entry name" value="Lactamase_B_2"/>
    <property type="match status" value="1"/>
</dbReference>
<dbReference type="GeneID" id="93958499"/>
<name>A0AAE6Y5P9_STRAT</name>
<dbReference type="Proteomes" id="UP000502504">
    <property type="component" value="Chromosome"/>
</dbReference>
<dbReference type="AlphaFoldDB" id="A0AAE6Y5P9"/>
<feature type="domain" description="Metallo-beta-lactamase" evidence="1">
    <location>
        <begin position="33"/>
        <end position="220"/>
    </location>
</feature>
<evidence type="ECO:0000313" key="3">
    <source>
        <dbReference type="EMBL" id="QIT43818.1"/>
    </source>
</evidence>
<dbReference type="PANTHER" id="PTHR46018:SF4">
    <property type="entry name" value="METALLO-HYDROLASE YHFI-RELATED"/>
    <property type="match status" value="1"/>
</dbReference>
<dbReference type="PANTHER" id="PTHR46018">
    <property type="entry name" value="ZINC PHOSPHODIESTERASE ELAC PROTEIN 1"/>
    <property type="match status" value="1"/>
</dbReference>